<evidence type="ECO:0000313" key="2">
    <source>
        <dbReference type="EMBL" id="KAF9439874.1"/>
    </source>
</evidence>
<keyword evidence="3" id="KW-1185">Reference proteome</keyword>
<feature type="compositionally biased region" description="Polar residues" evidence="1">
    <location>
        <begin position="76"/>
        <end position="106"/>
    </location>
</feature>
<dbReference type="AlphaFoldDB" id="A0A9P5WXS0"/>
<proteinExistence type="predicted"/>
<comment type="caution">
    <text evidence="2">The sequence shown here is derived from an EMBL/GenBank/DDBJ whole genome shotgun (WGS) entry which is preliminary data.</text>
</comment>
<feature type="region of interest" description="Disordered" evidence="1">
    <location>
        <begin position="1"/>
        <end position="20"/>
    </location>
</feature>
<dbReference type="Proteomes" id="UP000807342">
    <property type="component" value="Unassembled WGS sequence"/>
</dbReference>
<organism evidence="2 3">
    <name type="scientific">Macrolepiota fuliginosa MF-IS2</name>
    <dbReference type="NCBI Taxonomy" id="1400762"/>
    <lineage>
        <taxon>Eukaryota</taxon>
        <taxon>Fungi</taxon>
        <taxon>Dikarya</taxon>
        <taxon>Basidiomycota</taxon>
        <taxon>Agaricomycotina</taxon>
        <taxon>Agaricomycetes</taxon>
        <taxon>Agaricomycetidae</taxon>
        <taxon>Agaricales</taxon>
        <taxon>Agaricineae</taxon>
        <taxon>Agaricaceae</taxon>
        <taxon>Macrolepiota</taxon>
    </lineage>
</organism>
<evidence type="ECO:0000256" key="1">
    <source>
        <dbReference type="SAM" id="MobiDB-lite"/>
    </source>
</evidence>
<protein>
    <submittedName>
        <fullName evidence="2">Uncharacterized protein</fullName>
    </submittedName>
</protein>
<gene>
    <name evidence="2" type="ORF">P691DRAFT_768673</name>
</gene>
<dbReference type="EMBL" id="MU153221">
    <property type="protein sequence ID" value="KAF9439874.1"/>
    <property type="molecule type" value="Genomic_DNA"/>
</dbReference>
<sequence>MPLTTSHSKETSDPHFASSDVEIPTNSALQAQLPLYHSTPYLKLLKILLPAINHIPSGHSSESNNTTLRSSRSTSVPVESATQQLTLTTGHTEQTASPSSPKTNVSHSLSLGEITLSLSPVLNIPTHMLPLTWPLTSSSSPTSTQTRPTNINPSTSTIAMIQNTSFGLQAPQLIQNPSQNPQYPPVPQ</sequence>
<reference evidence="2" key="1">
    <citation type="submission" date="2020-11" db="EMBL/GenBank/DDBJ databases">
        <authorList>
            <consortium name="DOE Joint Genome Institute"/>
            <person name="Ahrendt S."/>
            <person name="Riley R."/>
            <person name="Andreopoulos W."/>
            <person name="Labutti K."/>
            <person name="Pangilinan J."/>
            <person name="Ruiz-Duenas F.J."/>
            <person name="Barrasa J.M."/>
            <person name="Sanchez-Garcia M."/>
            <person name="Camarero S."/>
            <person name="Miyauchi S."/>
            <person name="Serrano A."/>
            <person name="Linde D."/>
            <person name="Babiker R."/>
            <person name="Drula E."/>
            <person name="Ayuso-Fernandez I."/>
            <person name="Pacheco R."/>
            <person name="Padilla G."/>
            <person name="Ferreira P."/>
            <person name="Barriuso J."/>
            <person name="Kellner H."/>
            <person name="Castanera R."/>
            <person name="Alfaro M."/>
            <person name="Ramirez L."/>
            <person name="Pisabarro A.G."/>
            <person name="Kuo A."/>
            <person name="Tritt A."/>
            <person name="Lipzen A."/>
            <person name="He G."/>
            <person name="Yan M."/>
            <person name="Ng V."/>
            <person name="Cullen D."/>
            <person name="Martin F."/>
            <person name="Rosso M.-N."/>
            <person name="Henrissat B."/>
            <person name="Hibbett D."/>
            <person name="Martinez A.T."/>
            <person name="Grigoriev I.V."/>
        </authorList>
    </citation>
    <scope>NUCLEOTIDE SEQUENCE</scope>
    <source>
        <strain evidence="2">MF-IS2</strain>
    </source>
</reference>
<feature type="region of interest" description="Disordered" evidence="1">
    <location>
        <begin position="56"/>
        <end position="106"/>
    </location>
</feature>
<name>A0A9P5WXS0_9AGAR</name>
<accession>A0A9P5WXS0</accession>
<evidence type="ECO:0000313" key="3">
    <source>
        <dbReference type="Proteomes" id="UP000807342"/>
    </source>
</evidence>
<feature type="compositionally biased region" description="Low complexity" evidence="1">
    <location>
        <begin position="60"/>
        <end position="75"/>
    </location>
</feature>